<dbReference type="InterPro" id="IPR036291">
    <property type="entry name" value="NAD(P)-bd_dom_sf"/>
</dbReference>
<dbReference type="RefSeq" id="WP_259611538.1">
    <property type="nucleotide sequence ID" value="NZ_CP091139.2"/>
</dbReference>
<gene>
    <name evidence="1" type="ORF">L2X98_32125</name>
</gene>
<proteinExistence type="predicted"/>
<dbReference type="SUPFAM" id="SSF51735">
    <property type="entry name" value="NAD(P)-binding Rossmann-fold domains"/>
    <property type="match status" value="1"/>
</dbReference>
<protein>
    <submittedName>
        <fullName evidence="1">Uncharacterized protein</fullName>
    </submittedName>
</protein>
<name>A0ABY5NII9_9MICO</name>
<dbReference type="Proteomes" id="UP001054811">
    <property type="component" value="Chromosome"/>
</dbReference>
<keyword evidence="2" id="KW-1185">Reference proteome</keyword>
<sequence length="86" mass="8901">MRAAIVDQPGAIARAALALGATRVVGVGRDPDRLSLIGELGAVPVPLDGGADALRSTLGQSSPSLVLDYAWVQPLRWSGRLSRARA</sequence>
<dbReference type="EMBL" id="CP091139">
    <property type="protein sequence ID" value="UUT34999.1"/>
    <property type="molecule type" value="Genomic_DNA"/>
</dbReference>
<accession>A0ABY5NII9</accession>
<organism evidence="1 2">
    <name type="scientific">Microbacterium elymi</name>
    <dbReference type="NCBI Taxonomy" id="2909587"/>
    <lineage>
        <taxon>Bacteria</taxon>
        <taxon>Bacillati</taxon>
        <taxon>Actinomycetota</taxon>
        <taxon>Actinomycetes</taxon>
        <taxon>Micrococcales</taxon>
        <taxon>Microbacteriaceae</taxon>
        <taxon>Microbacterium</taxon>
    </lineage>
</organism>
<dbReference type="Gene3D" id="3.40.50.720">
    <property type="entry name" value="NAD(P)-binding Rossmann-like Domain"/>
    <property type="match status" value="1"/>
</dbReference>
<evidence type="ECO:0000313" key="2">
    <source>
        <dbReference type="Proteomes" id="UP001054811"/>
    </source>
</evidence>
<reference evidence="1" key="1">
    <citation type="submission" date="2022-01" db="EMBL/GenBank/DDBJ databases">
        <title>Microbacterium eymi and Microbacterium rhizovicinus sp. nov., isolated from the rhizospheric soil of Elymus tsukushiensis, a plant native to the Dokdo Islands, Republic of Korea.</title>
        <authorList>
            <person name="Hwang Y.J."/>
        </authorList>
    </citation>
    <scope>NUCLEOTIDE SEQUENCE</scope>
    <source>
        <strain evidence="1">KUDC0405</strain>
    </source>
</reference>
<evidence type="ECO:0000313" key="1">
    <source>
        <dbReference type="EMBL" id="UUT34999.1"/>
    </source>
</evidence>